<evidence type="ECO:0000256" key="3">
    <source>
        <dbReference type="ARBA" id="ARBA00022723"/>
    </source>
</evidence>
<dbReference type="PROSITE" id="PS50106">
    <property type="entry name" value="PDZ"/>
    <property type="match status" value="1"/>
</dbReference>
<dbReference type="SMART" id="SM00132">
    <property type="entry name" value="LIM"/>
    <property type="match status" value="4"/>
</dbReference>
<evidence type="ECO:0000256" key="4">
    <source>
        <dbReference type="ARBA" id="ARBA00022833"/>
    </source>
</evidence>
<feature type="compositionally biased region" description="Low complexity" evidence="7">
    <location>
        <begin position="813"/>
        <end position="838"/>
    </location>
</feature>
<reference evidence="10" key="2">
    <citation type="submission" date="2025-05" db="UniProtKB">
        <authorList>
            <consortium name="EnsemblMetazoa"/>
        </authorList>
    </citation>
    <scope>IDENTIFICATION</scope>
</reference>
<dbReference type="InterPro" id="IPR001478">
    <property type="entry name" value="PDZ"/>
</dbReference>
<evidence type="ECO:0000313" key="10">
    <source>
        <dbReference type="EnsemblMetazoa" id="XP_044318022.1"/>
    </source>
</evidence>
<feature type="region of interest" description="Disordered" evidence="7">
    <location>
        <begin position="594"/>
        <end position="637"/>
    </location>
</feature>
<feature type="compositionally biased region" description="Low complexity" evidence="7">
    <location>
        <begin position="626"/>
        <end position="637"/>
    </location>
</feature>
<dbReference type="CDD" id="cd09461">
    <property type="entry name" value="LIM3_Enigma_like_1"/>
    <property type="match status" value="1"/>
</dbReference>
<proteinExistence type="predicted"/>
<dbReference type="SUPFAM" id="SSF57716">
    <property type="entry name" value="Glucocorticoid receptor-like (DNA-binding domain)"/>
    <property type="match status" value="5"/>
</dbReference>
<feature type="compositionally biased region" description="Polar residues" evidence="7">
    <location>
        <begin position="515"/>
        <end position="526"/>
    </location>
</feature>
<feature type="compositionally biased region" description="Low complexity" evidence="7">
    <location>
        <begin position="229"/>
        <end position="271"/>
    </location>
</feature>
<feature type="compositionally biased region" description="Low complexity" evidence="7">
    <location>
        <begin position="439"/>
        <end position="481"/>
    </location>
</feature>
<evidence type="ECO:0000259" key="8">
    <source>
        <dbReference type="PROSITE" id="PS50023"/>
    </source>
</evidence>
<dbReference type="Gene3D" id="2.30.42.10">
    <property type="match status" value="1"/>
</dbReference>
<dbReference type="Gene3D" id="2.10.110.10">
    <property type="entry name" value="Cysteine Rich Protein"/>
    <property type="match status" value="4"/>
</dbReference>
<feature type="domain" description="LIM zinc-binding" evidence="8">
    <location>
        <begin position="973"/>
        <end position="1032"/>
    </location>
</feature>
<dbReference type="Pfam" id="PF00412">
    <property type="entry name" value="LIM"/>
    <property type="match status" value="4"/>
</dbReference>
<dbReference type="Pfam" id="PF00595">
    <property type="entry name" value="PDZ"/>
    <property type="match status" value="1"/>
</dbReference>
<keyword evidence="4 6" id="KW-0862">Zinc</keyword>
<dbReference type="CDD" id="cd09360">
    <property type="entry name" value="LIM_ALP_like"/>
    <property type="match status" value="1"/>
</dbReference>
<feature type="compositionally biased region" description="Low complexity" evidence="7">
    <location>
        <begin position="595"/>
        <end position="617"/>
    </location>
</feature>
<sequence length="1088" mass="118399">MAQPQLLQVKLSRFDAQPWGFRLQGGTDFAQPLLVQKVNAGSLSEQAGLQPGDAVVKINDVDVFNLRHKDAQDIVVRSGNNFVITVQRGGSTWRPHVTPTGNVPQPNSPYLQTVTKTSLAHKQQDSQHIGCGYNNAARPFSNGGDGGVKSIVNKQYNTPVGIYSDESIAETLSAQAEVLAGGVLGVNFKKNEKEYQGDRSEVLKFLREEETGQSTPAFGNSHYEHDAPQQQQQQQQPQQQYNQQQQQYNQQQQQQHYHQQHHQQQQQLQQQSSTTRHVSAPVNSPKPPSTGGLPTGQNICTECERLITGVFVRIKDKNLHVECFKCATCGTSLKNQGYYNFNNKLYCDIHAKQAAINNPPSGTEGYVPVPIKPNTKLSATTISSALNSHGYGGSNSNGYSNGNSAPAPAPPESESSQELPLPPPPSPTQLLQYEEEQQQQHQQQLVSPEQHLPATQQQLQQQQHTRTHSSLSSISSGSSSSGVGGSGSGSGSGVGQSQQSYSSTLSLDRFGSPLHSRQTSASSTSLEVAVAGPPAGQGDNYTMPPSPPPPPPPQAQSQSVTNYRLQAQNENDMNTQNKSPNAYNQLLKEYSNKLQQQHHSNTQHTTTTPTSQRHNNTAKPFAGAIPPQQHLQHQQQQQPLVAALTATLANQLKFNPHQVASPQAIQATQAATVATPILTAATDSPAAAATADNMSAYVADEPSSIYGQINTNSGAIAPPPQQQQQPSAGGGDQPFEYVTLTGNVIRSVQAPGKGAGTSYKVNQGYARPFGAAAPKSPVSYPPQQQQQSPRPAPGGNINNNNPYATLPRSNVGQQGRNVRYQQQQQQQYNNQQKQQYRNSYPMGSNYSTPSQSPYIISTTNNNNYNNNYSNYNNNNFNRGAGNKGAGAFGATSAPKRGRGILNKAAGPGVRIPLCNSCNVQIRGPFITALGRIWCPDHFICVNGNCRRPLQDIGFVEEKGDLYCEYCFEKYLAPTCSKCAGKIKGDCLNAIGKHFHPECFTCGQCGKIFGNRPFFLEDGNAYCEADWNELFTTKCFACGFPVEAGDRWVEALNHNYHSQCFNCTFCKQNLEGQSFYNKGGRPFCKNHAR</sequence>
<dbReference type="Pfam" id="PF15936">
    <property type="entry name" value="DUF4749"/>
    <property type="match status" value="1"/>
</dbReference>
<feature type="region of interest" description="Disordered" evidence="7">
    <location>
        <begin position="768"/>
        <end position="859"/>
    </location>
</feature>
<dbReference type="RefSeq" id="XP_044318022.1">
    <property type="nucleotide sequence ID" value="XM_044462087.1"/>
</dbReference>
<evidence type="ECO:0000259" key="9">
    <source>
        <dbReference type="PROSITE" id="PS50106"/>
    </source>
</evidence>
<dbReference type="PANTHER" id="PTHR24214">
    <property type="entry name" value="PDZ AND LIM DOMAIN PROTEIN ZASP"/>
    <property type="match status" value="1"/>
</dbReference>
<feature type="region of interest" description="Disordered" evidence="7">
    <location>
        <begin position="709"/>
        <end position="736"/>
    </location>
</feature>
<feature type="domain" description="LIM zinc-binding" evidence="8">
    <location>
        <begin position="298"/>
        <end position="357"/>
    </location>
</feature>
<dbReference type="Proteomes" id="UP001652680">
    <property type="component" value="Unassembled WGS sequence"/>
</dbReference>
<feature type="domain" description="PDZ" evidence="9">
    <location>
        <begin position="8"/>
        <end position="90"/>
    </location>
</feature>
<dbReference type="EnsemblMetazoa" id="XM_044462087.1">
    <property type="protein sequence ID" value="XP_044318022.1"/>
    <property type="gene ID" value="LOC108048874"/>
</dbReference>
<reference evidence="11" key="1">
    <citation type="journal article" date="2021" name="Elife">
        <title>Highly contiguous assemblies of 101 drosophilid genomes.</title>
        <authorList>
            <person name="Kim B.Y."/>
            <person name="Wang J.R."/>
            <person name="Miller D.E."/>
            <person name="Barmina O."/>
            <person name="Delaney E."/>
            <person name="Thompson A."/>
            <person name="Comeault A.A."/>
            <person name="Peede D."/>
            <person name="D'Agostino E.R."/>
            <person name="Pelaez J."/>
            <person name="Aguilar J.M."/>
            <person name="Haji D."/>
            <person name="Matsunaga T."/>
            <person name="Armstrong E.E."/>
            <person name="Zych M."/>
            <person name="Ogawa Y."/>
            <person name="Stamenkovic-Radak M."/>
            <person name="Jelic M."/>
            <person name="Veselinovic M.S."/>
            <person name="Tanaskovic M."/>
            <person name="Eric P."/>
            <person name="Gao J.J."/>
            <person name="Katoh T.K."/>
            <person name="Toda M.J."/>
            <person name="Watabe H."/>
            <person name="Watada M."/>
            <person name="Davis J.S."/>
            <person name="Moyle L.C."/>
            <person name="Manoli G."/>
            <person name="Bertolini E."/>
            <person name="Kostal V."/>
            <person name="Hawley R.S."/>
            <person name="Takahashi A."/>
            <person name="Jones C.D."/>
            <person name="Price D.K."/>
            <person name="Whiteman N."/>
            <person name="Kopp A."/>
            <person name="Matute D.R."/>
            <person name="Petrov D.A."/>
        </authorList>
    </citation>
    <scope>NUCLEOTIDE SEQUENCE [LARGE SCALE GENOMIC DNA]</scope>
</reference>
<feature type="compositionally biased region" description="Low complexity" evidence="7">
    <location>
        <begin position="774"/>
        <end position="789"/>
    </location>
</feature>
<name>A0ABM5JGS9_DRORH</name>
<evidence type="ECO:0000256" key="1">
    <source>
        <dbReference type="ARBA" id="ARBA00004496"/>
    </source>
</evidence>
<dbReference type="InterPro" id="IPR006643">
    <property type="entry name" value="Zasp-like_motif"/>
</dbReference>
<dbReference type="CDD" id="cd23068">
    <property type="entry name" value="PDZ_ZASP52-like"/>
    <property type="match status" value="1"/>
</dbReference>
<keyword evidence="5 6" id="KW-0440">LIM domain</keyword>
<feature type="region of interest" description="Disordered" evidence="7">
    <location>
        <begin position="393"/>
        <end position="560"/>
    </location>
</feature>
<keyword evidence="3 6" id="KW-0479">Metal-binding</keyword>
<dbReference type="SUPFAM" id="SSF81995">
    <property type="entry name" value="beta-sandwich domain of Sec23/24"/>
    <property type="match status" value="1"/>
</dbReference>
<dbReference type="SMART" id="SM00228">
    <property type="entry name" value="PDZ"/>
    <property type="match status" value="1"/>
</dbReference>
<evidence type="ECO:0000256" key="7">
    <source>
        <dbReference type="SAM" id="MobiDB-lite"/>
    </source>
</evidence>
<evidence type="ECO:0000256" key="5">
    <source>
        <dbReference type="ARBA" id="ARBA00023038"/>
    </source>
</evidence>
<protein>
    <recommendedName>
        <fullName evidence="12">PDZ and LIM domain protein Zasp</fullName>
    </recommendedName>
</protein>
<dbReference type="PROSITE" id="PS50023">
    <property type="entry name" value="LIM_DOMAIN_2"/>
    <property type="match status" value="3"/>
</dbReference>
<dbReference type="SMART" id="SM00735">
    <property type="entry name" value="ZM"/>
    <property type="match status" value="1"/>
</dbReference>
<feature type="domain" description="LIM zinc-binding" evidence="8">
    <location>
        <begin position="1033"/>
        <end position="1088"/>
    </location>
</feature>
<feature type="region of interest" description="Disordered" evidence="7">
    <location>
        <begin position="211"/>
        <end position="297"/>
    </location>
</feature>
<dbReference type="InterPro" id="IPR031847">
    <property type="entry name" value="PDLI1-4/Zasp-like_mid"/>
</dbReference>
<feature type="compositionally biased region" description="Gly residues" evidence="7">
    <location>
        <begin position="482"/>
        <end position="494"/>
    </location>
</feature>
<evidence type="ECO:0008006" key="12">
    <source>
        <dbReference type="Google" id="ProtNLM"/>
    </source>
</evidence>
<feature type="compositionally biased region" description="Polar residues" evidence="7">
    <location>
        <begin position="841"/>
        <end position="859"/>
    </location>
</feature>
<feature type="compositionally biased region" description="Low complexity" evidence="7">
    <location>
        <begin position="396"/>
        <end position="419"/>
    </location>
</feature>
<evidence type="ECO:0000256" key="2">
    <source>
        <dbReference type="ARBA" id="ARBA00022490"/>
    </source>
</evidence>
<evidence type="ECO:0000256" key="6">
    <source>
        <dbReference type="PROSITE-ProRule" id="PRU00125"/>
    </source>
</evidence>
<dbReference type="PANTHER" id="PTHR24214:SF38">
    <property type="entry name" value="PDZ AND LIM DOMAIN PROTEIN ZASP-RELATED"/>
    <property type="match status" value="1"/>
</dbReference>
<accession>A0ABM5JGS9</accession>
<dbReference type="InterPro" id="IPR050604">
    <property type="entry name" value="PDZ-LIM_domain"/>
</dbReference>
<dbReference type="GeneID" id="108048874"/>
<dbReference type="CDD" id="cd08368">
    <property type="entry name" value="LIM"/>
    <property type="match status" value="1"/>
</dbReference>
<dbReference type="PROSITE" id="PS00478">
    <property type="entry name" value="LIM_DOMAIN_1"/>
    <property type="match status" value="1"/>
</dbReference>
<evidence type="ECO:0000313" key="11">
    <source>
        <dbReference type="Proteomes" id="UP001652680"/>
    </source>
</evidence>
<comment type="subcellular location">
    <subcellularLocation>
        <location evidence="1">Cytoplasm</location>
    </subcellularLocation>
</comment>
<dbReference type="InterPro" id="IPR036034">
    <property type="entry name" value="PDZ_sf"/>
</dbReference>
<organism evidence="10 11">
    <name type="scientific">Drosophila rhopaloa</name>
    <name type="common">Fruit fly</name>
    <dbReference type="NCBI Taxonomy" id="1041015"/>
    <lineage>
        <taxon>Eukaryota</taxon>
        <taxon>Metazoa</taxon>
        <taxon>Ecdysozoa</taxon>
        <taxon>Arthropoda</taxon>
        <taxon>Hexapoda</taxon>
        <taxon>Insecta</taxon>
        <taxon>Pterygota</taxon>
        <taxon>Neoptera</taxon>
        <taxon>Endopterygota</taxon>
        <taxon>Diptera</taxon>
        <taxon>Brachycera</taxon>
        <taxon>Muscomorpha</taxon>
        <taxon>Ephydroidea</taxon>
        <taxon>Drosophilidae</taxon>
        <taxon>Drosophila</taxon>
        <taxon>Sophophora</taxon>
    </lineage>
</organism>
<dbReference type="SUPFAM" id="SSF50156">
    <property type="entry name" value="PDZ domain-like"/>
    <property type="match status" value="1"/>
</dbReference>
<keyword evidence="2" id="KW-0963">Cytoplasm</keyword>
<dbReference type="InterPro" id="IPR001781">
    <property type="entry name" value="Znf_LIM"/>
</dbReference>
<keyword evidence="11" id="KW-1185">Reference proteome</keyword>
<feature type="compositionally biased region" description="Pro residues" evidence="7">
    <location>
        <begin position="544"/>
        <end position="554"/>
    </location>
</feature>
<dbReference type="CDD" id="cd09455">
    <property type="entry name" value="LIM1_Enigma_like_1"/>
    <property type="match status" value="1"/>
</dbReference>